<dbReference type="EMBL" id="VBOT01000116">
    <property type="protein sequence ID" value="TMQ49766.1"/>
    <property type="molecule type" value="Genomic_DNA"/>
</dbReference>
<comment type="caution">
    <text evidence="2">The sequence shown here is derived from an EMBL/GenBank/DDBJ whole genome shotgun (WGS) entry which is preliminary data.</text>
</comment>
<dbReference type="InterPro" id="IPR013783">
    <property type="entry name" value="Ig-like_fold"/>
</dbReference>
<accession>A0A538SEG8</accession>
<protein>
    <recommendedName>
        <fullName evidence="4">Transglutaminase-like domain-containing protein</fullName>
    </recommendedName>
</protein>
<evidence type="ECO:0000256" key="1">
    <source>
        <dbReference type="SAM" id="SignalP"/>
    </source>
</evidence>
<feature type="signal peptide" evidence="1">
    <location>
        <begin position="1"/>
        <end position="24"/>
    </location>
</feature>
<evidence type="ECO:0000313" key="2">
    <source>
        <dbReference type="EMBL" id="TMQ49766.1"/>
    </source>
</evidence>
<organism evidence="2 3">
    <name type="scientific">Eiseniibacteriota bacterium</name>
    <dbReference type="NCBI Taxonomy" id="2212470"/>
    <lineage>
        <taxon>Bacteria</taxon>
        <taxon>Candidatus Eiseniibacteriota</taxon>
    </lineage>
</organism>
<sequence>MKSVPHLVVTLLFAAVLWPAAAAAQLTAQITYPANGATNADLSQPIQWTTVTNAQAYQLYIGSTAGAKDILDSRQTQATSFLATNVPPNQVVYARIWVQVGGVWRYADSSFSGAPLTTRIMYPADGAINTDIAQPIQWLSIPNAQAYELYLGSSPGARDWLDSGQLQTTSRAWTNVPTNQTVYARIWVEVGGVWRHTDSSFSGARFTTQITYPPNGATNADVMQPIQWIAVTNAQGYQLYIGSTPGAKDLLDSRQIQTTSFAWTNVPPNQTLYARIWVKVGGVWRYTDSSFSGARLTTQITYPANGAVNADITQSIQWLAVSSAQAYQLWVGSAAGGYDLLRTAEIQATSYPWSSLPANQTVYARIWMKVGGVWRYTDSSFSGARLTTQITYPANGATDADLAQPIQWLGVANAQSYELYLGTSPGSRDILDTRQVQTTSVLASNVPANQTIYARIWVQVGGVWRSTDSTFSGAPLTTRITYPANGATNADMSLPIQWASIPNAQAYVLWLGSTAGTHDLVTTSEALQTSYLASNLPANQAVYALIWAKVGGVWRSADSTFSPGSFVSTITVPIDGATNVDRSQPITWTSIPGAQAYVLWIGSTMGSRNLASSLEGMQTSFVASSLPPNQRVYARLWTKAGGVWRSADSSFTIAPVTATMIYPADGATHVDSAQPFSWTTALNAQAYFLWVGTALDTHDVASSGDLTQTSYAISGLPAGASVLYVTIWTRVGGVWYPARTTFQPLAVTAATFLNPLDGQTNVDLSQAVQWTSVASDAYQLFLGSQQGSSDFLETTELHQTSYLASQLPAGGTVYARLRTRIGSMWWYQDVSFSAIPYAPRFVYPAQGATGVDPGHAFEWTASQGADAYRLWIGTTPGASDLVSTGALTATSYTVTSLPTDRTLYGRIYSRVAGHFSRYSDVAFTLATSSLQATIVYPPEGSTGADGGRPFEWSGTDLAQAYRLRVGTTAGASDLHDSGEIRITRRFVDALPIGTPLFGRLSTKLEGQWYDSDFTFSLATNVTTTATRISNGLWATNVVRGMTPPLSNRPYRWTPLWDSIDALKYEASCGSYTLVLRWVLEQMNLGLQVRSTMIRFSLLDVHIFVEILDSDTNHWMVLDPTFGLAATRTSGGGWASAADIAQATVAEDWSTIGYVFLPRAMQWPAGTTSITRFSISMISWRAVHGMRRPRT</sequence>
<name>A0A538SEG8_UNCEI</name>
<keyword evidence="1" id="KW-0732">Signal</keyword>
<dbReference type="Proteomes" id="UP000320184">
    <property type="component" value="Unassembled WGS sequence"/>
</dbReference>
<gene>
    <name evidence="2" type="ORF">E6K73_09350</name>
</gene>
<evidence type="ECO:0000313" key="3">
    <source>
        <dbReference type="Proteomes" id="UP000320184"/>
    </source>
</evidence>
<feature type="chain" id="PRO_5022233001" description="Transglutaminase-like domain-containing protein" evidence="1">
    <location>
        <begin position="25"/>
        <end position="1190"/>
    </location>
</feature>
<proteinExistence type="predicted"/>
<dbReference type="Gene3D" id="2.60.40.10">
    <property type="entry name" value="Immunoglobulins"/>
    <property type="match status" value="1"/>
</dbReference>
<reference evidence="2 3" key="1">
    <citation type="journal article" date="2019" name="Nat. Microbiol.">
        <title>Mediterranean grassland soil C-N compound turnover is dependent on rainfall and depth, and is mediated by genomically divergent microorganisms.</title>
        <authorList>
            <person name="Diamond S."/>
            <person name="Andeer P.F."/>
            <person name="Li Z."/>
            <person name="Crits-Christoph A."/>
            <person name="Burstein D."/>
            <person name="Anantharaman K."/>
            <person name="Lane K.R."/>
            <person name="Thomas B.C."/>
            <person name="Pan C."/>
            <person name="Northen T.R."/>
            <person name="Banfield J.F."/>
        </authorList>
    </citation>
    <scope>NUCLEOTIDE SEQUENCE [LARGE SCALE GENOMIC DNA]</scope>
    <source>
        <strain evidence="2">WS_3</strain>
    </source>
</reference>
<dbReference type="AlphaFoldDB" id="A0A538SEG8"/>
<evidence type="ECO:0008006" key="4">
    <source>
        <dbReference type="Google" id="ProtNLM"/>
    </source>
</evidence>